<dbReference type="RefSeq" id="WP_281420986.1">
    <property type="nucleotide sequence ID" value="NZ_BAABEA010000008.1"/>
</dbReference>
<organism evidence="1 2">
    <name type="scientific">Actinoplanes auranticolor</name>
    <dbReference type="NCBI Taxonomy" id="47988"/>
    <lineage>
        <taxon>Bacteria</taxon>
        <taxon>Bacillati</taxon>
        <taxon>Actinomycetota</taxon>
        <taxon>Actinomycetes</taxon>
        <taxon>Micromonosporales</taxon>
        <taxon>Micromonosporaceae</taxon>
        <taxon>Actinoplanes</taxon>
    </lineage>
</organism>
<keyword evidence="2" id="KW-1185">Reference proteome</keyword>
<proteinExistence type="predicted"/>
<gene>
    <name evidence="1" type="ORF">Aau02nite_29190</name>
</gene>
<dbReference type="Proteomes" id="UP000681340">
    <property type="component" value="Unassembled WGS sequence"/>
</dbReference>
<comment type="caution">
    <text evidence="1">The sequence shown here is derived from an EMBL/GenBank/DDBJ whole genome shotgun (WGS) entry which is preliminary data.</text>
</comment>
<accession>A0A919S933</accession>
<dbReference type="AlphaFoldDB" id="A0A919S933"/>
<dbReference type="EMBL" id="BOQL01000024">
    <property type="protein sequence ID" value="GIM67868.1"/>
    <property type="molecule type" value="Genomic_DNA"/>
</dbReference>
<evidence type="ECO:0000313" key="2">
    <source>
        <dbReference type="Proteomes" id="UP000681340"/>
    </source>
</evidence>
<protein>
    <submittedName>
        <fullName evidence="1">Uncharacterized protein</fullName>
    </submittedName>
</protein>
<reference evidence="1" key="1">
    <citation type="submission" date="2021-03" db="EMBL/GenBank/DDBJ databases">
        <title>Whole genome shotgun sequence of Actinoplanes auranticolor NBRC 12245.</title>
        <authorList>
            <person name="Komaki H."/>
            <person name="Tamura T."/>
        </authorList>
    </citation>
    <scope>NUCLEOTIDE SEQUENCE</scope>
    <source>
        <strain evidence="1">NBRC 12245</strain>
    </source>
</reference>
<evidence type="ECO:0000313" key="1">
    <source>
        <dbReference type="EMBL" id="GIM67868.1"/>
    </source>
</evidence>
<sequence length="41" mass="4179">MRRAGLRVRVVGGLADTVSFVADGALADNPLTVADHSSLLG</sequence>
<name>A0A919S933_9ACTN</name>